<proteinExistence type="predicted"/>
<dbReference type="Proteomes" id="UP000826014">
    <property type="component" value="Chromosome"/>
</dbReference>
<evidence type="ECO:0000313" key="3">
    <source>
        <dbReference type="Proteomes" id="UP000826014"/>
    </source>
</evidence>
<keyword evidence="3" id="KW-1185">Reference proteome</keyword>
<organism evidence="2 3">
    <name type="scientific">Candidatus Rhabdochlamydia oedothoracis</name>
    <dbReference type="NCBI Taxonomy" id="2720720"/>
    <lineage>
        <taxon>Bacteria</taxon>
        <taxon>Pseudomonadati</taxon>
        <taxon>Chlamydiota</taxon>
        <taxon>Chlamydiia</taxon>
        <taxon>Parachlamydiales</taxon>
        <taxon>Candidatus Rhabdochlamydiaceae</taxon>
        <taxon>Candidatus Rhabdochlamydia</taxon>
    </lineage>
</organism>
<dbReference type="EMBL" id="CP075587">
    <property type="protein sequence ID" value="QYF48945.1"/>
    <property type="molecule type" value="Genomic_DNA"/>
</dbReference>
<reference evidence="2 3" key="1">
    <citation type="journal article" date="2022" name="bioRxiv">
        <title>Ecology and evolution of chlamydial symbionts of arthropods.</title>
        <authorList>
            <person name="Halter T."/>
            <person name="Koestlbacher S."/>
            <person name="Collingro A."/>
            <person name="Sixt B.S."/>
            <person name="Toenshoff E.R."/>
            <person name="Hendrickx F."/>
            <person name="Kostanjsek R."/>
            <person name="Horn M."/>
        </authorList>
    </citation>
    <scope>NUCLEOTIDE SEQUENCE [LARGE SCALE GENOMIC DNA]</scope>
    <source>
        <strain evidence="2">W744xW776</strain>
    </source>
</reference>
<evidence type="ECO:0000256" key="1">
    <source>
        <dbReference type="SAM" id="SignalP"/>
    </source>
</evidence>
<protein>
    <submittedName>
        <fullName evidence="2">Uncharacterized protein</fullName>
    </submittedName>
</protein>
<name>A0ABX8V144_9BACT</name>
<sequence>MILRLGFICALLTSSFAYSNQDTSNIVIEFDDEDEDYSSIEEDLRLLEEEDRLHN</sequence>
<feature type="chain" id="PRO_5045423888" evidence="1">
    <location>
        <begin position="20"/>
        <end position="55"/>
    </location>
</feature>
<gene>
    <name evidence="2" type="ORF">RHABOEDO_001188</name>
</gene>
<accession>A0ABX8V144</accession>
<feature type="signal peptide" evidence="1">
    <location>
        <begin position="1"/>
        <end position="19"/>
    </location>
</feature>
<evidence type="ECO:0000313" key="2">
    <source>
        <dbReference type="EMBL" id="QYF48945.1"/>
    </source>
</evidence>
<keyword evidence="1" id="KW-0732">Signal</keyword>